<proteinExistence type="predicted"/>
<reference evidence="1 2" key="1">
    <citation type="journal article" date="2018" name="J. Microbiol.">
        <title>Aestuariibaculum marinum sp. nov., a marine bacterium isolated from seawater in South Korea.</title>
        <authorList>
            <person name="Choi J."/>
            <person name="Lee D."/>
            <person name="Jang J.H."/>
            <person name="Cha S."/>
            <person name="Seo T."/>
        </authorList>
    </citation>
    <scope>NUCLEOTIDE SEQUENCE [LARGE SCALE GENOMIC DNA]</scope>
    <source>
        <strain evidence="1 2">IP7</strain>
    </source>
</reference>
<dbReference type="AlphaFoldDB" id="A0A8J6PRD5"/>
<organism evidence="1 2">
    <name type="scientific">Aestuariibaculum marinum</name>
    <dbReference type="NCBI Taxonomy" id="2683592"/>
    <lineage>
        <taxon>Bacteria</taxon>
        <taxon>Pseudomonadati</taxon>
        <taxon>Bacteroidota</taxon>
        <taxon>Flavobacteriia</taxon>
        <taxon>Flavobacteriales</taxon>
        <taxon>Flavobacteriaceae</taxon>
    </lineage>
</organism>
<accession>A0A8J6PRD5</accession>
<dbReference type="EMBL" id="JACVXD010000002">
    <property type="protein sequence ID" value="MBD0823205.1"/>
    <property type="molecule type" value="Genomic_DNA"/>
</dbReference>
<sequence>MKRYVFLLLGLMAFVNCKPPEFERNTRVLIKGKMIDENNQPISEVDISVYTYRFSGYIFDAIEDEYLLGLGKSKTDGSFEIISLFDKDEDFAIVINGNEKYTNYTYLSSTTDHTPEDLVFDLEDKQLKSVSKVNYSINRTSPEGTTFRFSFQYSDINCIEYFNEGVLEPELSRCFFEINSGSFLNDTYPDYSNSFLTPIGTVVEFHYSINDQSEIIETFTVDQENYEFEFSY</sequence>
<dbReference type="RefSeq" id="WP_188222527.1">
    <property type="nucleotide sequence ID" value="NZ_JACVXD010000002.1"/>
</dbReference>
<gene>
    <name evidence="1" type="ORF">ICJ85_04150</name>
</gene>
<keyword evidence="2" id="KW-1185">Reference proteome</keyword>
<name>A0A8J6PRD5_9FLAO</name>
<evidence type="ECO:0000313" key="1">
    <source>
        <dbReference type="EMBL" id="MBD0823205.1"/>
    </source>
</evidence>
<evidence type="ECO:0000313" key="2">
    <source>
        <dbReference type="Proteomes" id="UP000621516"/>
    </source>
</evidence>
<dbReference type="Proteomes" id="UP000621516">
    <property type="component" value="Unassembled WGS sequence"/>
</dbReference>
<protein>
    <submittedName>
        <fullName evidence="1">Uncharacterized protein</fullName>
    </submittedName>
</protein>
<comment type="caution">
    <text evidence="1">The sequence shown here is derived from an EMBL/GenBank/DDBJ whole genome shotgun (WGS) entry which is preliminary data.</text>
</comment>